<dbReference type="InterPro" id="IPR027802">
    <property type="entry name" value="Multi-ubiquitin_dom"/>
</dbReference>
<dbReference type="InterPro" id="IPR025701">
    <property type="entry name" value="UBQ-conjugat_E2_E"/>
</dbReference>
<accession>A0A521DN56</accession>
<evidence type="ECO:0000313" key="2">
    <source>
        <dbReference type="EMBL" id="SMO73048.1"/>
    </source>
</evidence>
<gene>
    <name evidence="2" type="ORF">SAMN06265348_10617</name>
</gene>
<dbReference type="OrthoDB" id="7445930at2"/>
<dbReference type="RefSeq" id="WP_142528543.1">
    <property type="nucleotide sequence ID" value="NZ_CBCSJO010000006.1"/>
</dbReference>
<reference evidence="2 3" key="1">
    <citation type="submission" date="2017-05" db="EMBL/GenBank/DDBJ databases">
        <authorList>
            <person name="Varghese N."/>
            <person name="Submissions S."/>
        </authorList>
    </citation>
    <scope>NUCLEOTIDE SEQUENCE [LARGE SCALE GENOMIC DNA]</scope>
    <source>
        <strain evidence="2 3">DSM 19036</strain>
    </source>
</reference>
<dbReference type="Pfam" id="PF14452">
    <property type="entry name" value="Multi_ubiq"/>
    <property type="match status" value="2"/>
</dbReference>
<feature type="domain" description="Multi-ubiquitin" evidence="1">
    <location>
        <begin position="20"/>
        <end position="83"/>
    </location>
</feature>
<evidence type="ECO:0000313" key="3">
    <source>
        <dbReference type="Proteomes" id="UP000320300"/>
    </source>
</evidence>
<protein>
    <submittedName>
        <fullName evidence="2">Multiubiquitin</fullName>
    </submittedName>
</protein>
<dbReference type="Proteomes" id="UP000320300">
    <property type="component" value="Unassembled WGS sequence"/>
</dbReference>
<dbReference type="EMBL" id="FXTN01000006">
    <property type="protein sequence ID" value="SMO73048.1"/>
    <property type="molecule type" value="Genomic_DNA"/>
</dbReference>
<feature type="domain" description="Multi-ubiquitin" evidence="1">
    <location>
        <begin position="180"/>
        <end position="240"/>
    </location>
</feature>
<organism evidence="2 3">
    <name type="scientific">Pedobacter westerhofensis</name>
    <dbReference type="NCBI Taxonomy" id="425512"/>
    <lineage>
        <taxon>Bacteria</taxon>
        <taxon>Pseudomonadati</taxon>
        <taxon>Bacteroidota</taxon>
        <taxon>Sphingobacteriia</taxon>
        <taxon>Sphingobacteriales</taxon>
        <taxon>Sphingobacteriaceae</taxon>
        <taxon>Pedobacter</taxon>
    </lineage>
</organism>
<keyword evidence="3" id="KW-1185">Reference proteome</keyword>
<dbReference type="AlphaFoldDB" id="A0A521DN56"/>
<sequence length="382" mass="43527">MKPISSESPAAKKPRKFIAIVNEVEISFQNPIQTGHEILKEAEIKHPQCIDLYQLFPKGDFERISLDEKVDFSKSGVEKFITKDAEFRNYTVDGQSETTDQKKMTANKILKLAGIDPEHHFLILVKNDGTKVSYARKGDEEIKVACPPMQFVTGKKDSICDLEQCCHSGTIPVISYRYIIKINSEKYTVDEKEMTGRQILALIGQTPESYYLRFKHKGGSSIVGADEVIDFTACGVERFSAKAKNCTEGRVNQRDFSMPEEDADFLKKQDLSWDSFSEGSRWLILRDYVLPAGYNVEKCDVAVAIPANYPVEQLDMFYMFPNLSRTDNQAIGALSPQTIEGKQYQRWSRHRTALNQWVPGEDNLATHLELMNHSLQEEFTKR</sequence>
<name>A0A521DN56_9SPHI</name>
<dbReference type="Pfam" id="PF14462">
    <property type="entry name" value="Prok-E2_E"/>
    <property type="match status" value="1"/>
</dbReference>
<evidence type="ECO:0000259" key="1">
    <source>
        <dbReference type="Pfam" id="PF14452"/>
    </source>
</evidence>
<proteinExistence type="predicted"/>